<reference evidence="2" key="1">
    <citation type="journal article" date="2015" name="Nature">
        <title>Complex archaea that bridge the gap between prokaryotes and eukaryotes.</title>
        <authorList>
            <person name="Spang A."/>
            <person name="Saw J.H."/>
            <person name="Jorgensen S.L."/>
            <person name="Zaremba-Niedzwiedzka K."/>
            <person name="Martijn J."/>
            <person name="Lind A.E."/>
            <person name="van Eijk R."/>
            <person name="Schleper C."/>
            <person name="Guy L."/>
            <person name="Ettema T.J."/>
        </authorList>
    </citation>
    <scope>NUCLEOTIDE SEQUENCE</scope>
</reference>
<protein>
    <submittedName>
        <fullName evidence="2">Uncharacterized protein</fullName>
    </submittedName>
</protein>
<proteinExistence type="predicted"/>
<evidence type="ECO:0000313" key="2">
    <source>
        <dbReference type="EMBL" id="KKL03573.1"/>
    </source>
</evidence>
<name>A0A0F9CUH5_9ZZZZ</name>
<dbReference type="EMBL" id="LAZR01044875">
    <property type="protein sequence ID" value="KKL03573.1"/>
    <property type="molecule type" value="Genomic_DNA"/>
</dbReference>
<organism evidence="2">
    <name type="scientific">marine sediment metagenome</name>
    <dbReference type="NCBI Taxonomy" id="412755"/>
    <lineage>
        <taxon>unclassified sequences</taxon>
        <taxon>metagenomes</taxon>
        <taxon>ecological metagenomes</taxon>
    </lineage>
</organism>
<feature type="region of interest" description="Disordered" evidence="1">
    <location>
        <begin position="130"/>
        <end position="168"/>
    </location>
</feature>
<dbReference type="AlphaFoldDB" id="A0A0F9CUH5"/>
<comment type="caution">
    <text evidence="2">The sequence shown here is derived from an EMBL/GenBank/DDBJ whole genome shotgun (WGS) entry which is preliminary data.</text>
</comment>
<evidence type="ECO:0000256" key="1">
    <source>
        <dbReference type="SAM" id="MobiDB-lite"/>
    </source>
</evidence>
<sequence>MAESDSEDTFQKRLRKFKDDLGFGGDWEKMAEELRSLTGVSTRANHISGWQKAGPPGPATLAALAMLHPADPRGCVKWLRKGGEMPRLHVDRNERGFGVGQPRPSHARDLEVIEAVNRCALLVAEILRRDEQKPSDGATGLGVGKEEGDAVEAASKTKEAAKRKRKGE</sequence>
<gene>
    <name evidence="2" type="ORF">LCGC14_2624810</name>
</gene>
<accession>A0A0F9CUH5</accession>